<evidence type="ECO:0000313" key="1">
    <source>
        <dbReference type="EMBL" id="QHT59346.1"/>
    </source>
</evidence>
<dbReference type="Gene3D" id="1.10.1220.10">
    <property type="entry name" value="Met repressor-like"/>
    <property type="match status" value="1"/>
</dbReference>
<dbReference type="Proteomes" id="UP000476064">
    <property type="component" value="Chromosome"/>
</dbReference>
<evidence type="ECO:0000313" key="2">
    <source>
        <dbReference type="Proteomes" id="UP000476064"/>
    </source>
</evidence>
<dbReference type="RefSeq" id="WP_162355412.1">
    <property type="nucleotide sequence ID" value="NZ_CP048209.1"/>
</dbReference>
<proteinExistence type="predicted"/>
<name>A0A6C0FQC9_9BACL</name>
<dbReference type="InterPro" id="IPR013321">
    <property type="entry name" value="Arc_rbn_hlx_hlx"/>
</dbReference>
<dbReference type="SUPFAM" id="SSF47598">
    <property type="entry name" value="Ribbon-helix-helix"/>
    <property type="match status" value="1"/>
</dbReference>
<dbReference type="KEGG" id="plyc:GXP70_04755"/>
<gene>
    <name evidence="1" type="ORF">GXP70_04755</name>
</gene>
<dbReference type="EMBL" id="CP048209">
    <property type="protein sequence ID" value="QHT59346.1"/>
    <property type="molecule type" value="Genomic_DNA"/>
</dbReference>
<organism evidence="1 2">
    <name type="scientific">Paenibacillus lycopersici</name>
    <dbReference type="NCBI Taxonomy" id="2704462"/>
    <lineage>
        <taxon>Bacteria</taxon>
        <taxon>Bacillati</taxon>
        <taxon>Bacillota</taxon>
        <taxon>Bacilli</taxon>
        <taxon>Bacillales</taxon>
        <taxon>Paenibacillaceae</taxon>
        <taxon>Paenibacillus</taxon>
    </lineage>
</organism>
<dbReference type="GO" id="GO:0006355">
    <property type="term" value="P:regulation of DNA-templated transcription"/>
    <property type="evidence" value="ECO:0007669"/>
    <property type="project" value="InterPro"/>
</dbReference>
<reference evidence="1 2" key="1">
    <citation type="submission" date="2020-01" db="EMBL/GenBank/DDBJ databases">
        <title>Paenibacillus sp. nov., isolated from tomato rhizosphere.</title>
        <authorList>
            <person name="Weon H.-Y."/>
            <person name="Lee S.A."/>
        </authorList>
    </citation>
    <scope>NUCLEOTIDE SEQUENCE [LARGE SCALE GENOMIC DNA]</scope>
    <source>
        <strain evidence="1 2">12200R-189</strain>
    </source>
</reference>
<protein>
    <recommendedName>
        <fullName evidence="3">Protein CopB</fullName>
    </recommendedName>
</protein>
<dbReference type="InterPro" id="IPR010985">
    <property type="entry name" value="Ribbon_hlx_hlx"/>
</dbReference>
<evidence type="ECO:0008006" key="3">
    <source>
        <dbReference type="Google" id="ProtNLM"/>
    </source>
</evidence>
<dbReference type="AlphaFoldDB" id="A0A6C0FQC9"/>
<keyword evidence="2" id="KW-1185">Reference proteome</keyword>
<accession>A0A6C0FQC9</accession>
<sequence>MSVKRQQQPQIKFYANNEETRKAFKVYCARKGLSIQQVLEAYMMQLLDKEDAE</sequence>